<accession>A0A3M5U188</accession>
<organism evidence="1 2">
    <name type="scientific">Pseudomonas syringae pv. avii</name>
    <dbReference type="NCBI Taxonomy" id="663959"/>
    <lineage>
        <taxon>Bacteria</taxon>
        <taxon>Pseudomonadati</taxon>
        <taxon>Pseudomonadota</taxon>
        <taxon>Gammaproteobacteria</taxon>
        <taxon>Pseudomonadales</taxon>
        <taxon>Pseudomonadaceae</taxon>
        <taxon>Pseudomonas</taxon>
        <taxon>Pseudomonas syringae</taxon>
    </lineage>
</organism>
<evidence type="ECO:0000313" key="2">
    <source>
        <dbReference type="Proteomes" id="UP000280395"/>
    </source>
</evidence>
<gene>
    <name evidence="1" type="ORF">ALP29_200338</name>
</gene>
<comment type="caution">
    <text evidence="1">The sequence shown here is derived from an EMBL/GenBank/DDBJ whole genome shotgun (WGS) entry which is preliminary data.</text>
</comment>
<dbReference type="EMBL" id="RBUA01001617">
    <property type="protein sequence ID" value="RMU39599.1"/>
    <property type="molecule type" value="Genomic_DNA"/>
</dbReference>
<protein>
    <submittedName>
        <fullName evidence="1">Uncharacterized protein</fullName>
    </submittedName>
</protein>
<reference evidence="1 2" key="1">
    <citation type="submission" date="2018-08" db="EMBL/GenBank/DDBJ databases">
        <title>Recombination of ecologically and evolutionarily significant loci maintains genetic cohesion in the Pseudomonas syringae species complex.</title>
        <authorList>
            <person name="Dillon M."/>
            <person name="Thakur S."/>
            <person name="Almeida R.N.D."/>
            <person name="Weir B.S."/>
            <person name="Guttman D.S."/>
        </authorList>
    </citation>
    <scope>NUCLEOTIDE SEQUENCE [LARGE SCALE GENOMIC DNA]</scope>
    <source>
        <strain evidence="1 2">ICMP 14479</strain>
    </source>
</reference>
<dbReference type="Proteomes" id="UP000280395">
    <property type="component" value="Unassembled WGS sequence"/>
</dbReference>
<name>A0A3M5U188_PSESX</name>
<sequence length="179" mass="20211">MHSAGDVQVDRTTRLKRGGVFGLRAVCPHSDIALFFKATVGGTSLQHFKTCQVKVASSHSGFEGRDVDKLHLVPVAGVDSLHIGSPHTRVRGRANSVLSFLRHPLHPKSTIMQLYVAFAFQRIDTRDFTRRQPWQVLSHFERAQQTAHFGIERTQGRWLFPENRNRLDLDSRVDRSGCA</sequence>
<evidence type="ECO:0000313" key="1">
    <source>
        <dbReference type="EMBL" id="RMU39599.1"/>
    </source>
</evidence>
<dbReference type="AlphaFoldDB" id="A0A3M5U188"/>
<proteinExistence type="predicted"/>